<comment type="subcellular location">
    <subcellularLocation>
        <location evidence="1">Nucleus</location>
        <location evidence="1">Nucleolus</location>
    </subcellularLocation>
</comment>
<keyword evidence="7" id="KW-0539">Nucleus</keyword>
<dbReference type="SUPFAM" id="SSF50978">
    <property type="entry name" value="WD40 repeat-like"/>
    <property type="match status" value="1"/>
</dbReference>
<dbReference type="EMBL" id="JALLKP010000001">
    <property type="protein sequence ID" value="KAK2197334.1"/>
    <property type="molecule type" value="Genomic_DNA"/>
</dbReference>
<evidence type="ECO:0000256" key="3">
    <source>
        <dbReference type="ARBA" id="ARBA00022552"/>
    </source>
</evidence>
<evidence type="ECO:0000256" key="1">
    <source>
        <dbReference type="ARBA" id="ARBA00004604"/>
    </source>
</evidence>
<feature type="repeat" description="WD" evidence="8">
    <location>
        <begin position="346"/>
        <end position="387"/>
    </location>
</feature>
<dbReference type="PROSITE" id="PS50082">
    <property type="entry name" value="WD_REPEATS_2"/>
    <property type="match status" value="1"/>
</dbReference>
<dbReference type="Gene3D" id="2.130.10.10">
    <property type="entry name" value="YVTN repeat-like/Quinoprotein amine dehydrogenase"/>
    <property type="match status" value="1"/>
</dbReference>
<dbReference type="SMART" id="SM00320">
    <property type="entry name" value="WD40"/>
    <property type="match status" value="2"/>
</dbReference>
<evidence type="ECO:0000256" key="8">
    <source>
        <dbReference type="PROSITE-ProRule" id="PRU00221"/>
    </source>
</evidence>
<evidence type="ECO:0000256" key="7">
    <source>
        <dbReference type="ARBA" id="ARBA00023242"/>
    </source>
</evidence>
<dbReference type="GO" id="GO:0003723">
    <property type="term" value="F:RNA binding"/>
    <property type="evidence" value="ECO:0007669"/>
    <property type="project" value="InterPro"/>
</dbReference>
<dbReference type="GO" id="GO:0045943">
    <property type="term" value="P:positive regulation of transcription by RNA polymerase I"/>
    <property type="evidence" value="ECO:0007669"/>
    <property type="project" value="InterPro"/>
</dbReference>
<dbReference type="RefSeq" id="XP_067804176.1">
    <property type="nucleotide sequence ID" value="XM_067945385.1"/>
</dbReference>
<evidence type="ECO:0000313" key="9">
    <source>
        <dbReference type="EMBL" id="KAK2197334.1"/>
    </source>
</evidence>
<organism evidence="9 10">
    <name type="scientific">Babesia duncani</name>
    <dbReference type="NCBI Taxonomy" id="323732"/>
    <lineage>
        <taxon>Eukaryota</taxon>
        <taxon>Sar</taxon>
        <taxon>Alveolata</taxon>
        <taxon>Apicomplexa</taxon>
        <taxon>Aconoidasida</taxon>
        <taxon>Piroplasmida</taxon>
        <taxon>Babesiidae</taxon>
        <taxon>Babesia</taxon>
    </lineage>
</organism>
<keyword evidence="5" id="KW-0677">Repeat</keyword>
<dbReference type="InterPro" id="IPR053826">
    <property type="entry name" value="WDR75"/>
</dbReference>
<keyword evidence="4 8" id="KW-0853">WD repeat</keyword>
<dbReference type="Proteomes" id="UP001214638">
    <property type="component" value="Unassembled WGS sequence"/>
</dbReference>
<name>A0AAD9UPX5_9APIC</name>
<evidence type="ECO:0000256" key="6">
    <source>
        <dbReference type="ARBA" id="ARBA00023163"/>
    </source>
</evidence>
<dbReference type="KEGG" id="bdw:94334631"/>
<keyword evidence="3" id="KW-0698">rRNA processing</keyword>
<evidence type="ECO:0000256" key="5">
    <source>
        <dbReference type="ARBA" id="ARBA00022737"/>
    </source>
</evidence>
<dbReference type="GeneID" id="94334631"/>
<dbReference type="InterPro" id="IPR036322">
    <property type="entry name" value="WD40_repeat_dom_sf"/>
</dbReference>
<dbReference type="InterPro" id="IPR015943">
    <property type="entry name" value="WD40/YVTN_repeat-like_dom_sf"/>
</dbReference>
<keyword evidence="10" id="KW-1185">Reference proteome</keyword>
<dbReference type="GO" id="GO:0032040">
    <property type="term" value="C:small-subunit processome"/>
    <property type="evidence" value="ECO:0007669"/>
    <property type="project" value="InterPro"/>
</dbReference>
<sequence>MPSMATTEALKVDCSSDVCNSNALPSPEFTVDESLFINKPGLLGGYIVAERPTFVNNGKRLVVVNNRKCSIYDTKSARKICDSCIHNEMIIGVDTFVYSTNVNLLFSATSSGHITISIVYDDDDDDDIMATIASIHVACKHLLSFKISKTCGSIVIVYTVDQDAIKIAKFSLNYDSIISNTTPEPLEIKVGDGQDENALVTNFRLLCFLSQLHVFAATLNLDTIGIAVGKLVLILNLESNTMIGFPCTLEVSCIAFKNSTVFAIGDFMGRITIYHLRTDSRGFQNENYAMSCELPLEPIGIKPQSLRVLIKNFLSRNEAVSKSALTHAELQCFKRIEKQLVYTSTHHWHAHAVNCLSFNLDGTILLSGGEEGVLVMWHLNTGNKKFVTRLGSPIFHTVAPVLNDGVYVVACEANVIYFIDPFALCIHNRINGISVPINIGMNIQQDNTCPSKGNVDINKAHVSSIVFPEYNVPHMHYLPFGYKNMMEALHSKSDNSMCANIALCSRSNTLQIYNVVQDLQIGSLDLKNVNLVSRQDEEFGQDWTLDEMLINDQGTVIVTIQSRSILHMQQQQGFRNENADSEDFPPDDFEHQLYLDDSKKSILKVWIQGTGTGNNWTDYLVHTRVSNPHANKVTSIQQLGSEYCFVTCSLDSEFKVWNLVKKVTIASNDPFTLHTCTRELEQVDCKIENVDVNQHVWDCVAIGTYRNLPCYSAAVLLGGEFIAIDHASMITFWTFGNSSLELCGNLSLDKLHKHIFQRPNFKSQMHLVLPRESNLILYSTNCKILLLDFARSITKWEYPVARDQFIDKVHYHVLLPQCFIVASSLVDSNGTCRGMLEIFQIHHQEEEQHVTCIFRQNRPVDGIILNACLVPSSPSPRPKGSRQARYPPNCLGLGLALLTSNFDLELIQIYTKIYTLCTPIIKPYCYPSTRVATTRKRKAPTQDSRQPLTHWLHALEQKDSGHEKKKRTKFNLAEQYYKSLEHAYRLSNPLPAKILDAVIEPTCPTRALPSPQIVFQRLVYILTTRH</sequence>
<dbReference type="GO" id="GO:2000234">
    <property type="term" value="P:positive regulation of rRNA processing"/>
    <property type="evidence" value="ECO:0007669"/>
    <property type="project" value="TreeGrafter"/>
</dbReference>
<comment type="caution">
    <text evidence="9">The sequence shown here is derived from an EMBL/GenBank/DDBJ whole genome shotgun (WGS) entry which is preliminary data.</text>
</comment>
<accession>A0AAD9UPX5</accession>
<dbReference type="Pfam" id="PF23869">
    <property type="entry name" value="Beta-prop_WDR75_1st"/>
    <property type="match status" value="1"/>
</dbReference>
<reference evidence="9" key="1">
    <citation type="journal article" date="2023" name="Nat. Microbiol.">
        <title>Babesia duncani multi-omics identifies virulence factors and drug targets.</title>
        <authorList>
            <person name="Singh P."/>
            <person name="Lonardi S."/>
            <person name="Liang Q."/>
            <person name="Vydyam P."/>
            <person name="Khabirova E."/>
            <person name="Fang T."/>
            <person name="Gihaz S."/>
            <person name="Thekkiniath J."/>
            <person name="Munshi M."/>
            <person name="Abel S."/>
            <person name="Ciampossin L."/>
            <person name="Batugedara G."/>
            <person name="Gupta M."/>
            <person name="Lu X.M."/>
            <person name="Lenz T."/>
            <person name="Chakravarty S."/>
            <person name="Cornillot E."/>
            <person name="Hu Y."/>
            <person name="Ma W."/>
            <person name="Gonzalez L.M."/>
            <person name="Sanchez S."/>
            <person name="Estrada K."/>
            <person name="Sanchez-Flores A."/>
            <person name="Montero E."/>
            <person name="Harb O.S."/>
            <person name="Le Roch K.G."/>
            <person name="Mamoun C.B."/>
        </authorList>
    </citation>
    <scope>NUCLEOTIDE SEQUENCE</scope>
    <source>
        <strain evidence="9">WA1</strain>
    </source>
</reference>
<proteinExistence type="predicted"/>
<gene>
    <name evidence="9" type="ORF">BdWA1_000333</name>
</gene>
<keyword evidence="2" id="KW-0690">Ribosome biogenesis</keyword>
<evidence type="ECO:0000256" key="2">
    <source>
        <dbReference type="ARBA" id="ARBA00022517"/>
    </source>
</evidence>
<dbReference type="PANTHER" id="PTHR44215">
    <property type="entry name" value="WD REPEAT-CONTAINING PROTEIN 75"/>
    <property type="match status" value="1"/>
</dbReference>
<evidence type="ECO:0000256" key="4">
    <source>
        <dbReference type="ARBA" id="ARBA00022574"/>
    </source>
</evidence>
<dbReference type="GO" id="GO:0006364">
    <property type="term" value="P:rRNA processing"/>
    <property type="evidence" value="ECO:0007669"/>
    <property type="project" value="UniProtKB-KW"/>
</dbReference>
<dbReference type="PANTHER" id="PTHR44215:SF1">
    <property type="entry name" value="WD REPEAT-CONTAINING PROTEIN 75"/>
    <property type="match status" value="1"/>
</dbReference>
<evidence type="ECO:0000313" key="10">
    <source>
        <dbReference type="Proteomes" id="UP001214638"/>
    </source>
</evidence>
<protein>
    <submittedName>
        <fullName evidence="9">Bifunctional WD40 repeat/WD40-YVTN repeat-like-containing domain superfamily/WD40-repeat-containing domain superfamily</fullName>
    </submittedName>
</protein>
<dbReference type="AlphaFoldDB" id="A0AAD9UPX5"/>
<dbReference type="PROSITE" id="PS50294">
    <property type="entry name" value="WD_REPEATS_REGION"/>
    <property type="match status" value="1"/>
</dbReference>
<keyword evidence="6" id="KW-0804">Transcription</keyword>
<dbReference type="InterPro" id="IPR001680">
    <property type="entry name" value="WD40_rpt"/>
</dbReference>